<dbReference type="RefSeq" id="WP_281070641.1">
    <property type="nucleotide sequence ID" value="NZ_DUJS01000006.1"/>
</dbReference>
<evidence type="ECO:0000313" key="3">
    <source>
        <dbReference type="Proteomes" id="UP000619545"/>
    </source>
</evidence>
<comment type="caution">
    <text evidence="2">The sequence shown here is derived from an EMBL/GenBank/DDBJ whole genome shotgun (WGS) entry which is preliminary data.</text>
</comment>
<gene>
    <name evidence="2" type="ORF">HA336_07830</name>
</gene>
<dbReference type="EMBL" id="DUJS01000006">
    <property type="protein sequence ID" value="HII71118.1"/>
    <property type="molecule type" value="Genomic_DNA"/>
</dbReference>
<reference evidence="2" key="1">
    <citation type="journal article" date="2020" name="bioRxiv">
        <title>A rank-normalized archaeal taxonomy based on genome phylogeny resolves widespread incomplete and uneven classifications.</title>
        <authorList>
            <person name="Rinke C."/>
            <person name="Chuvochina M."/>
            <person name="Mussig A.J."/>
            <person name="Chaumeil P.-A."/>
            <person name="Waite D.W."/>
            <person name="Whitman W.B."/>
            <person name="Parks D.H."/>
            <person name="Hugenholtz P."/>
        </authorList>
    </citation>
    <scope>NUCLEOTIDE SEQUENCE</scope>
    <source>
        <strain evidence="2">UBA8853</strain>
    </source>
</reference>
<organism evidence="2 3">
    <name type="scientific">Methanopyrus kandleri</name>
    <dbReference type="NCBI Taxonomy" id="2320"/>
    <lineage>
        <taxon>Archaea</taxon>
        <taxon>Methanobacteriati</taxon>
        <taxon>Methanobacteriota</taxon>
        <taxon>Methanomada group</taxon>
        <taxon>Methanopyri</taxon>
        <taxon>Methanopyrales</taxon>
        <taxon>Methanopyraceae</taxon>
        <taxon>Methanopyrus</taxon>
    </lineage>
</organism>
<evidence type="ECO:0000313" key="2">
    <source>
        <dbReference type="EMBL" id="HII71118.1"/>
    </source>
</evidence>
<keyword evidence="1" id="KW-1133">Transmembrane helix</keyword>
<protein>
    <submittedName>
        <fullName evidence="2">Uncharacterized protein</fullName>
    </submittedName>
</protein>
<name>A0A832WBG6_9EURY</name>
<keyword evidence="1" id="KW-0812">Transmembrane</keyword>
<keyword evidence="1" id="KW-0472">Membrane</keyword>
<feature type="transmembrane region" description="Helical" evidence="1">
    <location>
        <begin position="57"/>
        <end position="76"/>
    </location>
</feature>
<dbReference type="AlphaFoldDB" id="A0A832WBG6"/>
<evidence type="ECO:0000256" key="1">
    <source>
        <dbReference type="SAM" id="Phobius"/>
    </source>
</evidence>
<dbReference type="Proteomes" id="UP000619545">
    <property type="component" value="Unassembled WGS sequence"/>
</dbReference>
<proteinExistence type="predicted"/>
<sequence>KFSMAYAALCLKEGGPPDPGEAEALAAGAGDNARRALTVTYFGVKFPVGKLVASEEAMLGVVLGMIPIATLVRDLLPPDLSLLSAPIAAPLAGVLLALPIAWRNRRVVRTGRWYRLLLRGDHVEKLLPRLLGEDLWSRRGGMITTLWKVFDVLERERRQHPPY</sequence>
<accession>A0A832WBG6</accession>
<feature type="non-terminal residue" evidence="2">
    <location>
        <position position="1"/>
    </location>
</feature>
<feature type="transmembrane region" description="Helical" evidence="1">
    <location>
        <begin position="82"/>
        <end position="102"/>
    </location>
</feature>